<evidence type="ECO:0008006" key="4">
    <source>
        <dbReference type="Google" id="ProtNLM"/>
    </source>
</evidence>
<evidence type="ECO:0000256" key="1">
    <source>
        <dbReference type="SAM" id="SignalP"/>
    </source>
</evidence>
<evidence type="ECO:0000313" key="3">
    <source>
        <dbReference type="Proteomes" id="UP000005737"/>
    </source>
</evidence>
<proteinExistence type="predicted"/>
<dbReference type="PROSITE" id="PS51257">
    <property type="entry name" value="PROKAR_LIPOPROTEIN"/>
    <property type="match status" value="1"/>
</dbReference>
<dbReference type="HOGENOM" id="CLU_1803794_0_0_12"/>
<dbReference type="RefSeq" id="WP_002772676.1">
    <property type="nucleotide sequence ID" value="NZ_JH597773.1"/>
</dbReference>
<dbReference type="STRING" id="183.GCA_002009735_01331"/>
<sequence>MKQTFLSAFCILVILFSATACILHVDGNATIDAAEAASRLRIAATATAMRCHPDAQQAQSGPILMGFAQTLCIAANNPDLLVLESDVNRCSDLVLALPCMENPYQTGLFATQLALACPVEVVPFLLNDVNHPVQGNIPVATALGGESASPFYYGCL</sequence>
<protein>
    <recommendedName>
        <fullName evidence="4">Lipoprotein</fullName>
    </recommendedName>
</protein>
<evidence type="ECO:0000313" key="2">
    <source>
        <dbReference type="EMBL" id="EHQ06964.1"/>
    </source>
</evidence>
<organism evidence="2 3">
    <name type="scientific">Leptonema illini DSM 21528</name>
    <dbReference type="NCBI Taxonomy" id="929563"/>
    <lineage>
        <taxon>Bacteria</taxon>
        <taxon>Pseudomonadati</taxon>
        <taxon>Spirochaetota</taxon>
        <taxon>Spirochaetia</taxon>
        <taxon>Leptospirales</taxon>
        <taxon>Leptospiraceae</taxon>
        <taxon>Leptonema</taxon>
    </lineage>
</organism>
<keyword evidence="1" id="KW-0732">Signal</keyword>
<dbReference type="EMBL" id="JH597773">
    <property type="protein sequence ID" value="EHQ06964.1"/>
    <property type="molecule type" value="Genomic_DNA"/>
</dbReference>
<name>H2CHU2_9LEPT</name>
<gene>
    <name evidence="2" type="ORF">Lepil_2288</name>
</gene>
<feature type="signal peptide" evidence="1">
    <location>
        <begin position="1"/>
        <end position="20"/>
    </location>
</feature>
<dbReference type="AlphaFoldDB" id="H2CHU2"/>
<reference evidence="2 3" key="1">
    <citation type="submission" date="2011-10" db="EMBL/GenBank/DDBJ databases">
        <title>The Improved High-Quality Draft genome of Leptonema illini DSM 21528.</title>
        <authorList>
            <consortium name="US DOE Joint Genome Institute (JGI-PGF)"/>
            <person name="Lucas S."/>
            <person name="Copeland A."/>
            <person name="Lapidus A."/>
            <person name="Glavina del Rio T."/>
            <person name="Dalin E."/>
            <person name="Tice H."/>
            <person name="Bruce D."/>
            <person name="Goodwin L."/>
            <person name="Pitluck S."/>
            <person name="Peters L."/>
            <person name="Mikhailova N."/>
            <person name="Held B."/>
            <person name="Kyrpides N."/>
            <person name="Mavromatis K."/>
            <person name="Ivanova N."/>
            <person name="Markowitz V."/>
            <person name="Cheng J.-F."/>
            <person name="Hugenholtz P."/>
            <person name="Woyke T."/>
            <person name="Wu D."/>
            <person name="Gronow S."/>
            <person name="Wellnitz S."/>
            <person name="Brambilla E.-M."/>
            <person name="Klenk H.-P."/>
            <person name="Eisen J.A."/>
        </authorList>
    </citation>
    <scope>NUCLEOTIDE SEQUENCE [LARGE SCALE GENOMIC DNA]</scope>
    <source>
        <strain evidence="2 3">DSM 21528</strain>
    </source>
</reference>
<dbReference type="Proteomes" id="UP000005737">
    <property type="component" value="Unassembled WGS sequence"/>
</dbReference>
<feature type="chain" id="PRO_5003560950" description="Lipoprotein" evidence="1">
    <location>
        <begin position="21"/>
        <end position="156"/>
    </location>
</feature>
<keyword evidence="3" id="KW-1185">Reference proteome</keyword>
<accession>H2CHU2</accession>